<dbReference type="OrthoDB" id="198203at2"/>
<evidence type="ECO:0000313" key="6">
    <source>
        <dbReference type="Proteomes" id="UP000323454"/>
    </source>
</evidence>
<dbReference type="AlphaFoldDB" id="A0A5B2XC77"/>
<dbReference type="InterPro" id="IPR037923">
    <property type="entry name" value="HTH-like"/>
</dbReference>
<keyword evidence="2" id="KW-0238">DNA-binding</keyword>
<dbReference type="PANTHER" id="PTHR46796">
    <property type="entry name" value="HTH-TYPE TRANSCRIPTIONAL ACTIVATOR RHAS-RELATED"/>
    <property type="match status" value="1"/>
</dbReference>
<dbReference type="Pfam" id="PF12833">
    <property type="entry name" value="HTH_18"/>
    <property type="match status" value="1"/>
</dbReference>
<sequence>MEAPPLVVHAGVGVHGINTAREVFLLPDLWQLHLYGYHAGYAVDGVDYQIRPGTVSLVPPATTVEYRYRGRSEHLFMHFRMPGRRDPLVRDAGDALPVLRELMRDAVASLPQSPTRSAALVWAALWRVSDLAESSAVWRHPAVEVVVRHIEEHLAEPLVVAELARKAGVSHNHLTRLFREQVGDTVVGHIAARRMARALHLLRASTLTAAAIAAAVGIPDLQAFNKACRKTFGASPRALRGATR</sequence>
<dbReference type="SUPFAM" id="SSF51215">
    <property type="entry name" value="Regulatory protein AraC"/>
    <property type="match status" value="1"/>
</dbReference>
<evidence type="ECO:0000256" key="3">
    <source>
        <dbReference type="ARBA" id="ARBA00023163"/>
    </source>
</evidence>
<dbReference type="EMBL" id="VUOB01000035">
    <property type="protein sequence ID" value="KAA2260690.1"/>
    <property type="molecule type" value="Genomic_DNA"/>
</dbReference>
<evidence type="ECO:0000256" key="2">
    <source>
        <dbReference type="ARBA" id="ARBA00023125"/>
    </source>
</evidence>
<dbReference type="SMART" id="SM00342">
    <property type="entry name" value="HTH_ARAC"/>
    <property type="match status" value="1"/>
</dbReference>
<dbReference type="Proteomes" id="UP000323454">
    <property type="component" value="Unassembled WGS sequence"/>
</dbReference>
<dbReference type="SUPFAM" id="SSF46689">
    <property type="entry name" value="Homeodomain-like"/>
    <property type="match status" value="2"/>
</dbReference>
<reference evidence="5 6" key="2">
    <citation type="submission" date="2019-09" db="EMBL/GenBank/DDBJ databases">
        <authorList>
            <person name="Jin C."/>
        </authorList>
    </citation>
    <scope>NUCLEOTIDE SEQUENCE [LARGE SCALE GENOMIC DNA]</scope>
    <source>
        <strain evidence="5 6">AN110305</strain>
    </source>
</reference>
<evidence type="ECO:0000259" key="4">
    <source>
        <dbReference type="PROSITE" id="PS01124"/>
    </source>
</evidence>
<name>A0A5B2XC77_9PSEU</name>
<dbReference type="Gene3D" id="1.10.10.60">
    <property type="entry name" value="Homeodomain-like"/>
    <property type="match status" value="1"/>
</dbReference>
<dbReference type="InterPro" id="IPR050204">
    <property type="entry name" value="AraC_XylS_family_regulators"/>
</dbReference>
<gene>
    <name evidence="5" type="ORF">F0L68_19995</name>
</gene>
<dbReference type="PANTHER" id="PTHR46796:SF6">
    <property type="entry name" value="ARAC SUBFAMILY"/>
    <property type="match status" value="1"/>
</dbReference>
<dbReference type="PROSITE" id="PS01124">
    <property type="entry name" value="HTH_ARAC_FAMILY_2"/>
    <property type="match status" value="1"/>
</dbReference>
<evidence type="ECO:0000256" key="1">
    <source>
        <dbReference type="ARBA" id="ARBA00023015"/>
    </source>
</evidence>
<protein>
    <submittedName>
        <fullName evidence="5">Helix-turn-helix transcriptional regulator</fullName>
    </submittedName>
</protein>
<evidence type="ECO:0000313" key="5">
    <source>
        <dbReference type="EMBL" id="KAA2260690.1"/>
    </source>
</evidence>
<dbReference type="InterPro" id="IPR009057">
    <property type="entry name" value="Homeodomain-like_sf"/>
</dbReference>
<feature type="domain" description="HTH araC/xylS-type" evidence="4">
    <location>
        <begin position="144"/>
        <end position="242"/>
    </location>
</feature>
<organism evidence="5 6">
    <name type="scientific">Solihabitans fulvus</name>
    <dbReference type="NCBI Taxonomy" id="1892852"/>
    <lineage>
        <taxon>Bacteria</taxon>
        <taxon>Bacillati</taxon>
        <taxon>Actinomycetota</taxon>
        <taxon>Actinomycetes</taxon>
        <taxon>Pseudonocardiales</taxon>
        <taxon>Pseudonocardiaceae</taxon>
        <taxon>Solihabitans</taxon>
    </lineage>
</organism>
<keyword evidence="1" id="KW-0805">Transcription regulation</keyword>
<proteinExistence type="predicted"/>
<dbReference type="GO" id="GO:0003700">
    <property type="term" value="F:DNA-binding transcription factor activity"/>
    <property type="evidence" value="ECO:0007669"/>
    <property type="project" value="InterPro"/>
</dbReference>
<reference evidence="5 6" key="1">
    <citation type="submission" date="2019-09" db="EMBL/GenBank/DDBJ databases">
        <title>Goodfellowia gen. nov., a new genus of the Pseudonocardineae related to Actinoalloteichus, containing Goodfellowia coeruleoviolacea gen. nov., comb. nov. gen. nov., comb. nov.</title>
        <authorList>
            <person name="Labeda D."/>
        </authorList>
    </citation>
    <scope>NUCLEOTIDE SEQUENCE [LARGE SCALE GENOMIC DNA]</scope>
    <source>
        <strain evidence="5 6">AN110305</strain>
    </source>
</reference>
<accession>A0A5B2XC77</accession>
<dbReference type="InterPro" id="IPR018060">
    <property type="entry name" value="HTH_AraC"/>
</dbReference>
<keyword evidence="3" id="KW-0804">Transcription</keyword>
<comment type="caution">
    <text evidence="5">The sequence shown here is derived from an EMBL/GenBank/DDBJ whole genome shotgun (WGS) entry which is preliminary data.</text>
</comment>
<dbReference type="GO" id="GO:0043565">
    <property type="term" value="F:sequence-specific DNA binding"/>
    <property type="evidence" value="ECO:0007669"/>
    <property type="project" value="InterPro"/>
</dbReference>
<keyword evidence="6" id="KW-1185">Reference proteome</keyword>